<dbReference type="InterPro" id="IPR013762">
    <property type="entry name" value="Integrase-like_cat_sf"/>
</dbReference>
<dbReference type="HAMAP" id="MF_01808">
    <property type="entry name" value="Recomb_XerC_XerD"/>
    <property type="match status" value="1"/>
</dbReference>
<dbReference type="GO" id="GO:0005737">
    <property type="term" value="C:cytoplasm"/>
    <property type="evidence" value="ECO:0007669"/>
    <property type="project" value="UniProtKB-SubCell"/>
</dbReference>
<evidence type="ECO:0000256" key="3">
    <source>
        <dbReference type="ARBA" id="ARBA00022618"/>
    </source>
</evidence>
<protein>
    <recommendedName>
        <fullName evidence="9">Tyrosine recombinase XerC</fullName>
    </recommendedName>
</protein>
<dbReference type="GO" id="GO:0006313">
    <property type="term" value="P:DNA transposition"/>
    <property type="evidence" value="ECO:0007669"/>
    <property type="project" value="UniProtKB-UniRule"/>
</dbReference>
<dbReference type="InterPro" id="IPR050090">
    <property type="entry name" value="Tyrosine_recombinase_XerCD"/>
</dbReference>
<accession>A0AAU9F0X7</accession>
<dbReference type="PROSITE" id="PS51900">
    <property type="entry name" value="CB"/>
    <property type="match status" value="1"/>
</dbReference>
<feature type="active site" evidence="9">
    <location>
        <position position="255"/>
    </location>
</feature>
<keyword evidence="13" id="KW-1185">Reference proteome</keyword>
<dbReference type="GO" id="GO:0009037">
    <property type="term" value="F:tyrosine-based site-specific recombinase activity"/>
    <property type="evidence" value="ECO:0007669"/>
    <property type="project" value="UniProtKB-UniRule"/>
</dbReference>
<dbReference type="Proteomes" id="UP001366166">
    <property type="component" value="Chromosome"/>
</dbReference>
<keyword evidence="8 9" id="KW-0131">Cell cycle</keyword>
<keyword evidence="5 9" id="KW-0229">DNA integration</keyword>
<feature type="active site" evidence="9">
    <location>
        <position position="278"/>
    </location>
</feature>
<sequence length="315" mass="34825">MEKWLKAFEGYLAEGAGSAALTSAAYRRDVVEFAAFLDGYRPGWDWPSVGETDLLAWMAQGLKTKQRSTMARKLMSLRKFFDFLLRQGEIAANPARQVKPPRQGHHLPPRLSVDEAFHLVEGPARQMRAKALLGPKRAAALRDLAMLELMYSSGLRVSELTGLDLGHLRLDLGLARVVEGKGGRERWVPVGAGAAEALKGYLAARSELAPKDGEQEALFLNQKGGRITQRSVQRLVARFAGELSAGRRLSPHALRHAMATHLLEGGADLRSVQEMLGHKSLSTTQKYTHLTVDHLLKVYDQAHPRAHETEGEEDK</sequence>
<evidence type="ECO:0000313" key="12">
    <source>
        <dbReference type="EMBL" id="BEQ14942.1"/>
    </source>
</evidence>
<keyword evidence="6 9" id="KW-0238">DNA-binding</keyword>
<evidence type="ECO:0000259" key="11">
    <source>
        <dbReference type="PROSITE" id="PS51900"/>
    </source>
</evidence>
<dbReference type="SUPFAM" id="SSF47823">
    <property type="entry name" value="lambda integrase-like, N-terminal domain"/>
    <property type="match status" value="1"/>
</dbReference>
<evidence type="ECO:0000313" key="13">
    <source>
        <dbReference type="Proteomes" id="UP001366166"/>
    </source>
</evidence>
<feature type="domain" description="Tyr recombinase" evidence="10">
    <location>
        <begin position="106"/>
        <end position="300"/>
    </location>
</feature>
<dbReference type="Gene3D" id="1.10.150.130">
    <property type="match status" value="1"/>
</dbReference>
<keyword evidence="7 9" id="KW-0233">DNA recombination</keyword>
<dbReference type="Gene3D" id="1.10.443.10">
    <property type="entry name" value="Intergrase catalytic core"/>
    <property type="match status" value="1"/>
</dbReference>
<dbReference type="Pfam" id="PF00589">
    <property type="entry name" value="Phage_integrase"/>
    <property type="match status" value="1"/>
</dbReference>
<dbReference type="InterPro" id="IPR004107">
    <property type="entry name" value="Integrase_SAM-like_N"/>
</dbReference>
<dbReference type="SUPFAM" id="SSF56349">
    <property type="entry name" value="DNA breaking-rejoining enzymes"/>
    <property type="match status" value="1"/>
</dbReference>
<dbReference type="AlphaFoldDB" id="A0AAU9F0X7"/>
<feature type="active site" description="O-(3'-phospho-DNA)-tyrosine intermediate" evidence="9">
    <location>
        <position position="287"/>
    </location>
</feature>
<dbReference type="InterPro" id="IPR002104">
    <property type="entry name" value="Integrase_catalytic"/>
</dbReference>
<dbReference type="InterPro" id="IPR023009">
    <property type="entry name" value="Tyrosine_recombinase_XerC/XerD"/>
</dbReference>
<evidence type="ECO:0000256" key="5">
    <source>
        <dbReference type="ARBA" id="ARBA00022908"/>
    </source>
</evidence>
<evidence type="ECO:0000256" key="9">
    <source>
        <dbReference type="HAMAP-Rule" id="MF_01808"/>
    </source>
</evidence>
<dbReference type="GO" id="GO:0007059">
    <property type="term" value="P:chromosome segregation"/>
    <property type="evidence" value="ECO:0007669"/>
    <property type="project" value="UniProtKB-UniRule"/>
</dbReference>
<dbReference type="GO" id="GO:0003677">
    <property type="term" value="F:DNA binding"/>
    <property type="evidence" value="ECO:0007669"/>
    <property type="project" value="UniProtKB-UniRule"/>
</dbReference>
<comment type="subcellular location">
    <subcellularLocation>
        <location evidence="1 9">Cytoplasm</location>
    </subcellularLocation>
</comment>
<reference evidence="13" key="1">
    <citation type="journal article" date="2023" name="Arch. Microbiol.">
        <title>Desulfoferula mesophilus gen. nov. sp. nov., a mesophilic sulfate-reducing bacterium isolated from a brackish lake sediment.</title>
        <authorList>
            <person name="Watanabe T."/>
            <person name="Yabe T."/>
            <person name="Tsuji J.M."/>
            <person name="Fukui M."/>
        </authorList>
    </citation>
    <scope>NUCLEOTIDE SEQUENCE [LARGE SCALE GENOMIC DNA]</scope>
    <source>
        <strain evidence="13">12FAK</strain>
    </source>
</reference>
<evidence type="ECO:0000256" key="6">
    <source>
        <dbReference type="ARBA" id="ARBA00023125"/>
    </source>
</evidence>
<evidence type="ECO:0000256" key="7">
    <source>
        <dbReference type="ARBA" id="ARBA00023172"/>
    </source>
</evidence>
<dbReference type="PANTHER" id="PTHR30349:SF77">
    <property type="entry name" value="TYROSINE RECOMBINASE XERC"/>
    <property type="match status" value="1"/>
</dbReference>
<proteinExistence type="inferred from homology"/>
<dbReference type="InterPro" id="IPR044068">
    <property type="entry name" value="CB"/>
</dbReference>
<keyword evidence="3 9" id="KW-0132">Cell division</keyword>
<comment type="subunit">
    <text evidence="9">Forms a cyclic heterotetrameric complex composed of two molecules of XerC and two molecules of XerD.</text>
</comment>
<evidence type="ECO:0000259" key="10">
    <source>
        <dbReference type="PROSITE" id="PS51898"/>
    </source>
</evidence>
<name>A0AAU9F0X7_9BACT</name>
<dbReference type="PROSITE" id="PS51898">
    <property type="entry name" value="TYR_RECOMBINASE"/>
    <property type="match status" value="1"/>
</dbReference>
<comment type="similarity">
    <text evidence="9">Belongs to the 'phage' integrase family. XerC subfamily.</text>
</comment>
<keyword evidence="4 9" id="KW-0159">Chromosome partition</keyword>
<comment type="function">
    <text evidence="9">Site-specific tyrosine recombinase, which acts by catalyzing the cutting and rejoining of the recombining DNA molecules. The XerC-XerD complex is essential to convert dimers of the bacterial chromosome into monomers to permit their segregation at cell division. It also contributes to the segregational stability of plasmids.</text>
</comment>
<dbReference type="KEGG" id="dmp:FAK_20080"/>
<dbReference type="RefSeq" id="WP_338606614.1">
    <property type="nucleotide sequence ID" value="NZ_AP028679.1"/>
</dbReference>
<feature type="active site" evidence="9">
    <location>
        <position position="181"/>
    </location>
</feature>
<organism evidence="12 13">
    <name type="scientific">Desulfoferula mesophila</name>
    <dbReference type="NCBI Taxonomy" id="3058419"/>
    <lineage>
        <taxon>Bacteria</taxon>
        <taxon>Pseudomonadati</taxon>
        <taxon>Thermodesulfobacteriota</taxon>
        <taxon>Desulfarculia</taxon>
        <taxon>Desulfarculales</taxon>
        <taxon>Desulfarculaceae</taxon>
        <taxon>Desulfoferula</taxon>
    </lineage>
</organism>
<evidence type="ECO:0000256" key="4">
    <source>
        <dbReference type="ARBA" id="ARBA00022829"/>
    </source>
</evidence>
<dbReference type="InterPro" id="IPR010998">
    <property type="entry name" value="Integrase_recombinase_N"/>
</dbReference>
<feature type="domain" description="Core-binding (CB)" evidence="11">
    <location>
        <begin position="1"/>
        <end position="85"/>
    </location>
</feature>
<dbReference type="InterPro" id="IPR011010">
    <property type="entry name" value="DNA_brk_join_enz"/>
</dbReference>
<dbReference type="EMBL" id="AP028679">
    <property type="protein sequence ID" value="BEQ14942.1"/>
    <property type="molecule type" value="Genomic_DNA"/>
</dbReference>
<dbReference type="GO" id="GO:0051301">
    <property type="term" value="P:cell division"/>
    <property type="evidence" value="ECO:0007669"/>
    <property type="project" value="UniProtKB-KW"/>
</dbReference>
<gene>
    <name evidence="9 12" type="primary">xerC</name>
    <name evidence="12" type="ORF">FAK_20080</name>
</gene>
<dbReference type="CDD" id="cd00798">
    <property type="entry name" value="INT_XerDC_C"/>
    <property type="match status" value="1"/>
</dbReference>
<keyword evidence="2 9" id="KW-0963">Cytoplasm</keyword>
<evidence type="ECO:0000256" key="2">
    <source>
        <dbReference type="ARBA" id="ARBA00022490"/>
    </source>
</evidence>
<dbReference type="PANTHER" id="PTHR30349">
    <property type="entry name" value="PHAGE INTEGRASE-RELATED"/>
    <property type="match status" value="1"/>
</dbReference>
<evidence type="ECO:0000256" key="8">
    <source>
        <dbReference type="ARBA" id="ARBA00023306"/>
    </source>
</evidence>
<dbReference type="Pfam" id="PF02899">
    <property type="entry name" value="Phage_int_SAM_1"/>
    <property type="match status" value="1"/>
</dbReference>
<feature type="active site" evidence="9">
    <location>
        <position position="156"/>
    </location>
</feature>
<feature type="active site" evidence="9">
    <location>
        <position position="252"/>
    </location>
</feature>
<evidence type="ECO:0000256" key="1">
    <source>
        <dbReference type="ARBA" id="ARBA00004496"/>
    </source>
</evidence>